<dbReference type="EMBL" id="DQAY01000046">
    <property type="protein sequence ID" value="HCO22886.1"/>
    <property type="molecule type" value="Genomic_DNA"/>
</dbReference>
<comment type="caution">
    <text evidence="2">The sequence shown here is derived from an EMBL/GenBank/DDBJ whole genome shotgun (WGS) entry which is preliminary data.</text>
</comment>
<accession>A0A3D3R2R7</accession>
<feature type="region of interest" description="Disordered" evidence="1">
    <location>
        <begin position="66"/>
        <end position="148"/>
    </location>
</feature>
<name>A0A3D3R2R7_9PLAN</name>
<proteinExistence type="predicted"/>
<organism evidence="2 3">
    <name type="scientific">Gimesia maris</name>
    <dbReference type="NCBI Taxonomy" id="122"/>
    <lineage>
        <taxon>Bacteria</taxon>
        <taxon>Pseudomonadati</taxon>
        <taxon>Planctomycetota</taxon>
        <taxon>Planctomycetia</taxon>
        <taxon>Planctomycetales</taxon>
        <taxon>Planctomycetaceae</taxon>
        <taxon>Gimesia</taxon>
    </lineage>
</organism>
<evidence type="ECO:0000313" key="2">
    <source>
        <dbReference type="EMBL" id="HCO22886.1"/>
    </source>
</evidence>
<gene>
    <name evidence="2" type="ORF">DIT97_07465</name>
</gene>
<dbReference type="AlphaFoldDB" id="A0A3D3R2R7"/>
<dbReference type="Proteomes" id="UP000263642">
    <property type="component" value="Unassembled WGS sequence"/>
</dbReference>
<sequence length="148" mass="16193">MKGPGLKLDLDVRRLWKCPQTGQTIRLSGNVVAKSVEVDGKTVFMQLVEEQRSRYRDPFHFEYYEPSAHDQSSSERAAAAARSIEEPDTAPVETTVDQPVDNVADHSITEVASTTPTEEPEAAPPTPAEAELPQPAEEEEDTFGGGLL</sequence>
<evidence type="ECO:0000313" key="3">
    <source>
        <dbReference type="Proteomes" id="UP000263642"/>
    </source>
</evidence>
<evidence type="ECO:0000256" key="1">
    <source>
        <dbReference type="SAM" id="MobiDB-lite"/>
    </source>
</evidence>
<protein>
    <submittedName>
        <fullName evidence="2">Uncharacterized protein</fullName>
    </submittedName>
</protein>
<reference evidence="2 3" key="1">
    <citation type="journal article" date="2018" name="Nat. Biotechnol.">
        <title>A standardized bacterial taxonomy based on genome phylogeny substantially revises the tree of life.</title>
        <authorList>
            <person name="Parks D.H."/>
            <person name="Chuvochina M."/>
            <person name="Waite D.W."/>
            <person name="Rinke C."/>
            <person name="Skarshewski A."/>
            <person name="Chaumeil P.A."/>
            <person name="Hugenholtz P."/>
        </authorList>
    </citation>
    <scope>NUCLEOTIDE SEQUENCE [LARGE SCALE GENOMIC DNA]</scope>
    <source>
        <strain evidence="2">UBA9375</strain>
    </source>
</reference>